<dbReference type="Gene3D" id="3.30.70.1060">
    <property type="entry name" value="Dimeric alpha+beta barrel"/>
    <property type="match status" value="1"/>
</dbReference>
<dbReference type="AlphaFoldDB" id="A0A931I053"/>
<organism evidence="3 4">
    <name type="scientific">Methylobrevis albus</name>
    <dbReference type="NCBI Taxonomy" id="2793297"/>
    <lineage>
        <taxon>Bacteria</taxon>
        <taxon>Pseudomonadati</taxon>
        <taxon>Pseudomonadota</taxon>
        <taxon>Alphaproteobacteria</taxon>
        <taxon>Hyphomicrobiales</taxon>
        <taxon>Pleomorphomonadaceae</taxon>
        <taxon>Methylobrevis</taxon>
    </lineage>
</organism>
<dbReference type="RefSeq" id="WP_197310977.1">
    <property type="nucleotide sequence ID" value="NZ_JADZLT010000049.1"/>
</dbReference>
<dbReference type="PANTHER" id="PTHR33606:SF3">
    <property type="entry name" value="PROTEIN YCII"/>
    <property type="match status" value="1"/>
</dbReference>
<reference evidence="3" key="1">
    <citation type="submission" date="2020-12" db="EMBL/GenBank/DDBJ databases">
        <title>Methylobrevis albus sp. nov., isolated from fresh water lack sediment.</title>
        <authorList>
            <person name="Zou Q."/>
        </authorList>
    </citation>
    <scope>NUCLEOTIDE SEQUENCE</scope>
    <source>
        <strain evidence="3">L22</strain>
    </source>
</reference>
<evidence type="ECO:0000259" key="2">
    <source>
        <dbReference type="Pfam" id="PF03795"/>
    </source>
</evidence>
<gene>
    <name evidence="3" type="ORF">I5731_08805</name>
</gene>
<dbReference type="Pfam" id="PF03795">
    <property type="entry name" value="YCII"/>
    <property type="match status" value="1"/>
</dbReference>
<comment type="similarity">
    <text evidence="1">Belongs to the YciI family.</text>
</comment>
<feature type="domain" description="YCII-related" evidence="2">
    <location>
        <begin position="1"/>
        <end position="88"/>
    </location>
</feature>
<keyword evidence="4" id="KW-1185">Reference proteome</keyword>
<dbReference type="EMBL" id="JADZLT010000049">
    <property type="protein sequence ID" value="MBH0237917.1"/>
    <property type="molecule type" value="Genomic_DNA"/>
</dbReference>
<protein>
    <submittedName>
        <fullName evidence="3">YciI family protein</fullName>
    </submittedName>
</protein>
<comment type="caution">
    <text evidence="3">The sequence shown here is derived from an EMBL/GenBank/DDBJ whole genome shotgun (WGS) entry which is preliminary data.</text>
</comment>
<evidence type="ECO:0000313" key="4">
    <source>
        <dbReference type="Proteomes" id="UP000631694"/>
    </source>
</evidence>
<accession>A0A931I053</accession>
<evidence type="ECO:0000256" key="1">
    <source>
        <dbReference type="ARBA" id="ARBA00007689"/>
    </source>
</evidence>
<dbReference type="InterPro" id="IPR011008">
    <property type="entry name" value="Dimeric_a/b-barrel"/>
</dbReference>
<sequence length="95" mass="10138">MLFAVSCLDKPGHAEVRTDNRPAHVAWLKANGAAIKAAGPYLSDDGAVMNGSLLIVEAEDRAALDALLAQDPYLHADLFDSVTVRPWKWVIGAPA</sequence>
<dbReference type="InterPro" id="IPR005545">
    <property type="entry name" value="YCII"/>
</dbReference>
<dbReference type="InterPro" id="IPR051807">
    <property type="entry name" value="Sec-metab_biosynth-assoc"/>
</dbReference>
<name>A0A931I053_9HYPH</name>
<dbReference type="Proteomes" id="UP000631694">
    <property type="component" value="Unassembled WGS sequence"/>
</dbReference>
<proteinExistence type="inferred from homology"/>
<dbReference type="PANTHER" id="PTHR33606">
    <property type="entry name" value="PROTEIN YCII"/>
    <property type="match status" value="1"/>
</dbReference>
<evidence type="ECO:0000313" key="3">
    <source>
        <dbReference type="EMBL" id="MBH0237917.1"/>
    </source>
</evidence>
<dbReference type="SUPFAM" id="SSF54909">
    <property type="entry name" value="Dimeric alpha+beta barrel"/>
    <property type="match status" value="1"/>
</dbReference>